<gene>
    <name evidence="5" type="ORF">IM787_14805</name>
</gene>
<dbReference type="Pfam" id="PF12802">
    <property type="entry name" value="MarR_2"/>
    <property type="match status" value="1"/>
</dbReference>
<dbReference type="EMBL" id="JADDIV010000004">
    <property type="protein sequence ID" value="MBE7368829.1"/>
    <property type="molecule type" value="Genomic_DNA"/>
</dbReference>
<dbReference type="PROSITE" id="PS01117">
    <property type="entry name" value="HTH_MARR_1"/>
    <property type="match status" value="1"/>
</dbReference>
<dbReference type="SUPFAM" id="SSF46785">
    <property type="entry name" value="Winged helix' DNA-binding domain"/>
    <property type="match status" value="1"/>
</dbReference>
<keyword evidence="1" id="KW-0805">Transcription regulation</keyword>
<evidence type="ECO:0000256" key="2">
    <source>
        <dbReference type="ARBA" id="ARBA00023125"/>
    </source>
</evidence>
<dbReference type="InterPro" id="IPR036390">
    <property type="entry name" value="WH_DNA-bd_sf"/>
</dbReference>
<evidence type="ECO:0000313" key="5">
    <source>
        <dbReference type="EMBL" id="MBE7368829.1"/>
    </source>
</evidence>
<dbReference type="PRINTS" id="PR00598">
    <property type="entry name" value="HTHMARR"/>
</dbReference>
<dbReference type="Gene3D" id="1.10.10.10">
    <property type="entry name" value="Winged helix-like DNA-binding domain superfamily/Winged helix DNA-binding domain"/>
    <property type="match status" value="1"/>
</dbReference>
<evidence type="ECO:0000256" key="1">
    <source>
        <dbReference type="ARBA" id="ARBA00023015"/>
    </source>
</evidence>
<evidence type="ECO:0000259" key="4">
    <source>
        <dbReference type="PROSITE" id="PS50995"/>
    </source>
</evidence>
<organism evidence="5 6">
    <name type="scientific">Ramlibacter pallidus</name>
    <dbReference type="NCBI Taxonomy" id="2780087"/>
    <lineage>
        <taxon>Bacteria</taxon>
        <taxon>Pseudomonadati</taxon>
        <taxon>Pseudomonadota</taxon>
        <taxon>Betaproteobacteria</taxon>
        <taxon>Burkholderiales</taxon>
        <taxon>Comamonadaceae</taxon>
        <taxon>Ramlibacter</taxon>
    </lineage>
</organism>
<name>A0ABR9S5N2_9BURK</name>
<dbReference type="InterPro" id="IPR039422">
    <property type="entry name" value="MarR/SlyA-like"/>
</dbReference>
<protein>
    <submittedName>
        <fullName evidence="5">MarR family transcriptional regulator</fullName>
    </submittedName>
</protein>
<accession>A0ABR9S5N2</accession>
<keyword evidence="3" id="KW-0804">Transcription</keyword>
<dbReference type="Proteomes" id="UP000806285">
    <property type="component" value="Unassembled WGS sequence"/>
</dbReference>
<comment type="caution">
    <text evidence="5">The sequence shown here is derived from an EMBL/GenBank/DDBJ whole genome shotgun (WGS) entry which is preliminary data.</text>
</comment>
<evidence type="ECO:0000313" key="6">
    <source>
        <dbReference type="Proteomes" id="UP000806285"/>
    </source>
</evidence>
<dbReference type="PROSITE" id="PS50995">
    <property type="entry name" value="HTH_MARR_2"/>
    <property type="match status" value="1"/>
</dbReference>
<proteinExistence type="predicted"/>
<dbReference type="InterPro" id="IPR023187">
    <property type="entry name" value="Tscrpt_reg_MarR-type_CS"/>
</dbReference>
<dbReference type="PANTHER" id="PTHR33164">
    <property type="entry name" value="TRANSCRIPTIONAL REGULATOR, MARR FAMILY"/>
    <property type="match status" value="1"/>
</dbReference>
<dbReference type="SMART" id="SM00347">
    <property type="entry name" value="HTH_MARR"/>
    <property type="match status" value="1"/>
</dbReference>
<dbReference type="InterPro" id="IPR036388">
    <property type="entry name" value="WH-like_DNA-bd_sf"/>
</dbReference>
<sequence length="165" mass="17821">MPQLRMPRQAPARSAATPAVAPDAIDTSFLESLLGYNARRAALAVIEVFLERMAPFALKPVDFSVMSLVTHNPGITSRQLCTALGILPPNLVGMVNALERRDLIVRKPHPRDGRAMGLHLTPAGEKLMRHAEKTAAALEAEVSRGLSAGELKTLIALLKKVYQPA</sequence>
<dbReference type="PANTHER" id="PTHR33164:SF43">
    <property type="entry name" value="HTH-TYPE TRANSCRIPTIONAL REPRESSOR YETL"/>
    <property type="match status" value="1"/>
</dbReference>
<evidence type="ECO:0000256" key="3">
    <source>
        <dbReference type="ARBA" id="ARBA00023163"/>
    </source>
</evidence>
<dbReference type="InterPro" id="IPR000835">
    <property type="entry name" value="HTH_MarR-typ"/>
</dbReference>
<feature type="domain" description="HTH marR-type" evidence="4">
    <location>
        <begin position="31"/>
        <end position="163"/>
    </location>
</feature>
<reference evidence="5 6" key="1">
    <citation type="submission" date="2020-10" db="EMBL/GenBank/DDBJ databases">
        <title>Ramlibacter sp. HM2 16S ribosomal RNA gene Genome sequencing and assembly.</title>
        <authorList>
            <person name="Kang M."/>
        </authorList>
    </citation>
    <scope>NUCLEOTIDE SEQUENCE [LARGE SCALE GENOMIC DNA]</scope>
    <source>
        <strain evidence="5 6">HM2</strain>
    </source>
</reference>
<keyword evidence="6" id="KW-1185">Reference proteome</keyword>
<keyword evidence="2" id="KW-0238">DNA-binding</keyword>